<evidence type="ECO:0000256" key="2">
    <source>
        <dbReference type="ARBA" id="ARBA00007193"/>
    </source>
</evidence>
<evidence type="ECO:0000256" key="3">
    <source>
        <dbReference type="ARBA" id="ARBA00022448"/>
    </source>
</evidence>
<evidence type="ECO:0000256" key="9">
    <source>
        <dbReference type="ARBA" id="ARBA00023136"/>
    </source>
</evidence>
<keyword evidence="9 13" id="KW-0472">Membrane</keyword>
<evidence type="ECO:0000256" key="4">
    <source>
        <dbReference type="ARBA" id="ARBA00022461"/>
    </source>
</evidence>
<feature type="transmembrane region" description="Helical" evidence="13">
    <location>
        <begin position="64"/>
        <end position="85"/>
    </location>
</feature>
<evidence type="ECO:0000256" key="12">
    <source>
        <dbReference type="RuleBase" id="RU000679"/>
    </source>
</evidence>
<dbReference type="PANTHER" id="PTHR11690">
    <property type="entry name" value="AMILORIDE-SENSITIVE SODIUM CHANNEL-RELATED"/>
    <property type="match status" value="1"/>
</dbReference>
<gene>
    <name evidence="15" type="primary">LOC113519871</name>
</gene>
<dbReference type="Proteomes" id="UP001652740">
    <property type="component" value="Unplaced"/>
</dbReference>
<keyword evidence="7" id="KW-0915">Sodium</keyword>
<keyword evidence="4 12" id="KW-0894">Sodium channel</keyword>
<accession>A0ABM3MZF8</accession>
<keyword evidence="11 12" id="KW-0407">Ion channel</keyword>
<evidence type="ECO:0000256" key="8">
    <source>
        <dbReference type="ARBA" id="ARBA00023065"/>
    </source>
</evidence>
<evidence type="ECO:0000256" key="7">
    <source>
        <dbReference type="ARBA" id="ARBA00023053"/>
    </source>
</evidence>
<evidence type="ECO:0000256" key="1">
    <source>
        <dbReference type="ARBA" id="ARBA00004141"/>
    </source>
</evidence>
<keyword evidence="14" id="KW-1185">Reference proteome</keyword>
<organism evidence="14 15">
    <name type="scientific">Galleria mellonella</name>
    <name type="common">Greater wax moth</name>
    <dbReference type="NCBI Taxonomy" id="7137"/>
    <lineage>
        <taxon>Eukaryota</taxon>
        <taxon>Metazoa</taxon>
        <taxon>Ecdysozoa</taxon>
        <taxon>Arthropoda</taxon>
        <taxon>Hexapoda</taxon>
        <taxon>Insecta</taxon>
        <taxon>Pterygota</taxon>
        <taxon>Neoptera</taxon>
        <taxon>Endopterygota</taxon>
        <taxon>Lepidoptera</taxon>
        <taxon>Glossata</taxon>
        <taxon>Ditrysia</taxon>
        <taxon>Pyraloidea</taxon>
        <taxon>Pyralidae</taxon>
        <taxon>Galleriinae</taxon>
        <taxon>Galleria</taxon>
    </lineage>
</organism>
<protein>
    <submittedName>
        <fullName evidence="15">Sodium channel protein Nach-like</fullName>
    </submittedName>
</protein>
<keyword evidence="8 12" id="KW-0406">Ion transport</keyword>
<evidence type="ECO:0000256" key="6">
    <source>
        <dbReference type="ARBA" id="ARBA00022989"/>
    </source>
</evidence>
<name>A0ABM3MZF8_GALME</name>
<keyword evidence="10 12" id="KW-0739">Sodium transport</keyword>
<evidence type="ECO:0000313" key="14">
    <source>
        <dbReference type="Proteomes" id="UP001652740"/>
    </source>
</evidence>
<evidence type="ECO:0000256" key="5">
    <source>
        <dbReference type="ARBA" id="ARBA00022692"/>
    </source>
</evidence>
<dbReference type="RefSeq" id="XP_052756732.1">
    <property type="nucleotide sequence ID" value="XM_052900772.1"/>
</dbReference>
<keyword evidence="5 12" id="KW-0812">Transmembrane</keyword>
<sequence>MSSKREELWRENYRRRMRLRRKRISTGQLIRKSFVEMFREYMCHSSIAGIQKIGDTNIKKGLRVMWTSILCVMFGITYYFTYYTWSETLSKPFIVTMESSTYSISNIDFPAIAVCNSNRISRKALEAIVNNIHSHRNFTSKELEWFYIEHGRLLDYTWNDGLLMLPGMEYYNSMYYKNSHKIIEVMEQLAPNCDEMLLSCMWGGDMVNCSEIFSVRRTVRGHCCVFNYVLDYNSADSRQNQTIADVKKQYQAGFFNGLNVFLDPIVEDYVYPINNIEGFDVLLFDSTHFADPSGGRVIHRIVEINKAIFIELQSVKQTATAEVRKYSPTTVPCYPHQQRNCLFRDERRDFGNVYSYSACIVKCRITTVKSLCKCTPYFLPTTENDGPICSFDQLRCLHKYKEKFLYIFPMHATDTNGLELEMEDSLYCPECLPDCEFTQHYTRVSKIPLKIHNSYAQKQFKGILFNGLNDINLTNKCFVSIYQSTPDGNLDRLDVVSYWFEILSTFGGFAGIVIGFSIISVVELIYFLYIRFFIILYINLKKY</sequence>
<dbReference type="InterPro" id="IPR001873">
    <property type="entry name" value="ENaC"/>
</dbReference>
<evidence type="ECO:0000256" key="11">
    <source>
        <dbReference type="ARBA" id="ARBA00023303"/>
    </source>
</evidence>
<dbReference type="PANTHER" id="PTHR11690:SF253">
    <property type="entry name" value="PICKPOCKET 18-RELATED"/>
    <property type="match status" value="1"/>
</dbReference>
<keyword evidence="6 13" id="KW-1133">Transmembrane helix</keyword>
<comment type="similarity">
    <text evidence="2 12">Belongs to the amiloride-sensitive sodium channel (TC 1.A.6) family.</text>
</comment>
<comment type="subcellular location">
    <subcellularLocation>
        <location evidence="1">Membrane</location>
        <topology evidence="1">Multi-pass membrane protein</topology>
    </subcellularLocation>
</comment>
<reference evidence="15" key="1">
    <citation type="submission" date="2025-08" db="UniProtKB">
        <authorList>
            <consortium name="RefSeq"/>
        </authorList>
    </citation>
    <scope>IDENTIFICATION</scope>
    <source>
        <tissue evidence="15">Whole larvae</tissue>
    </source>
</reference>
<dbReference type="Pfam" id="PF00858">
    <property type="entry name" value="ASC"/>
    <property type="match status" value="1"/>
</dbReference>
<evidence type="ECO:0000313" key="15">
    <source>
        <dbReference type="RefSeq" id="XP_052756732.1"/>
    </source>
</evidence>
<dbReference type="Gene3D" id="2.60.470.10">
    <property type="entry name" value="Acid-sensing ion channels like domains"/>
    <property type="match status" value="1"/>
</dbReference>
<proteinExistence type="inferred from homology"/>
<feature type="transmembrane region" description="Helical" evidence="13">
    <location>
        <begin position="509"/>
        <end position="538"/>
    </location>
</feature>
<keyword evidence="3 12" id="KW-0813">Transport</keyword>
<evidence type="ECO:0000256" key="13">
    <source>
        <dbReference type="SAM" id="Phobius"/>
    </source>
</evidence>
<dbReference type="GeneID" id="113519871"/>
<evidence type="ECO:0000256" key="10">
    <source>
        <dbReference type="ARBA" id="ARBA00023201"/>
    </source>
</evidence>